<gene>
    <name evidence="8" type="ORF">LEP1GSC079_0169</name>
</gene>
<dbReference type="InterPro" id="IPR005913">
    <property type="entry name" value="dTDP_dehydrorham_reduct"/>
</dbReference>
<dbReference type="Gene3D" id="3.90.25.10">
    <property type="entry name" value="UDP-galactose 4-epimerase, domain 1"/>
    <property type="match status" value="1"/>
</dbReference>
<name>A0A0F6IBG8_LEPIR</name>
<dbReference type="CDD" id="cd05254">
    <property type="entry name" value="dTDP_HR_like_SDR_e"/>
    <property type="match status" value="1"/>
</dbReference>
<dbReference type="Gene3D" id="3.40.50.720">
    <property type="entry name" value="NAD(P)-binding Rossmann-like Domain"/>
    <property type="match status" value="1"/>
</dbReference>
<keyword evidence="6" id="KW-0521">NADP</keyword>
<organism evidence="8 9">
    <name type="scientific">Leptospira interrogans str. FPW1039</name>
    <dbReference type="NCBI Taxonomy" id="1193040"/>
    <lineage>
        <taxon>Bacteria</taxon>
        <taxon>Pseudomonadati</taxon>
        <taxon>Spirochaetota</taxon>
        <taxon>Spirochaetia</taxon>
        <taxon>Leptospirales</taxon>
        <taxon>Leptospiraceae</taxon>
        <taxon>Leptospira</taxon>
    </lineage>
</organism>
<proteinExistence type="inferred from homology"/>
<evidence type="ECO:0000256" key="6">
    <source>
        <dbReference type="RuleBase" id="RU364082"/>
    </source>
</evidence>
<dbReference type="GO" id="GO:0048269">
    <property type="term" value="C:methionine adenosyltransferase complex"/>
    <property type="evidence" value="ECO:0007669"/>
    <property type="project" value="TreeGrafter"/>
</dbReference>
<comment type="function">
    <text evidence="6">Catalyzes the reduction of dTDP-6-deoxy-L-lyxo-4-hexulose to yield dTDP-L-rhamnose.</text>
</comment>
<accession>A0A0F6IBG8</accession>
<reference evidence="8 9" key="1">
    <citation type="submission" date="2013-01" db="EMBL/GenBank/DDBJ databases">
        <authorList>
            <person name="Harkins D.M."/>
            <person name="Durkin A.S."/>
            <person name="Brinkac L.M."/>
            <person name="Haft D.H."/>
            <person name="Selengut J.D."/>
            <person name="Sanka R."/>
            <person name="DePew J."/>
            <person name="Purushe J."/>
            <person name="Peacock S.J."/>
            <person name="Thaipadungpanit J."/>
            <person name="Wuthiekanun V.W."/>
            <person name="Day N.P."/>
            <person name="Vinetz J.M."/>
            <person name="Sutton G.G."/>
            <person name="Nierman W.C."/>
            <person name="Fouts D.E."/>
        </authorList>
    </citation>
    <scope>NUCLEOTIDE SEQUENCE [LARGE SCALE GENOMIC DNA]</scope>
    <source>
        <strain evidence="8 9">FPW1039</strain>
    </source>
</reference>
<evidence type="ECO:0000313" key="8">
    <source>
        <dbReference type="EMBL" id="EMJ35393.1"/>
    </source>
</evidence>
<comment type="pathway">
    <text evidence="1 6">Carbohydrate biosynthesis; dTDP-L-rhamnose biosynthesis.</text>
</comment>
<dbReference type="GO" id="GO:0048270">
    <property type="term" value="F:methionine adenosyltransferase regulator activity"/>
    <property type="evidence" value="ECO:0007669"/>
    <property type="project" value="TreeGrafter"/>
</dbReference>
<evidence type="ECO:0000256" key="3">
    <source>
        <dbReference type="ARBA" id="ARBA00012929"/>
    </source>
</evidence>
<comment type="caution">
    <text evidence="8">The sequence shown here is derived from an EMBL/GenBank/DDBJ whole genome shotgun (WGS) entry which is preliminary data.</text>
</comment>
<protein>
    <recommendedName>
        <fullName evidence="4 6">dTDP-4-dehydrorhamnose reductase</fullName>
        <ecNumber evidence="3 6">1.1.1.133</ecNumber>
    </recommendedName>
</protein>
<dbReference type="InterPro" id="IPR029903">
    <property type="entry name" value="RmlD-like-bd"/>
</dbReference>
<dbReference type="UniPathway" id="UPA00124"/>
<evidence type="ECO:0000256" key="1">
    <source>
        <dbReference type="ARBA" id="ARBA00004781"/>
    </source>
</evidence>
<dbReference type="GO" id="GO:0019305">
    <property type="term" value="P:dTDP-rhamnose biosynthetic process"/>
    <property type="evidence" value="ECO:0007669"/>
    <property type="project" value="UniProtKB-UniPathway"/>
</dbReference>
<feature type="domain" description="RmlD-like substrate binding" evidence="7">
    <location>
        <begin position="6"/>
        <end position="287"/>
    </location>
</feature>
<evidence type="ECO:0000256" key="4">
    <source>
        <dbReference type="ARBA" id="ARBA00017099"/>
    </source>
</evidence>
<evidence type="ECO:0000259" key="7">
    <source>
        <dbReference type="Pfam" id="PF04321"/>
    </source>
</evidence>
<evidence type="ECO:0000313" key="9">
    <source>
        <dbReference type="Proteomes" id="UP000012164"/>
    </source>
</evidence>
<comment type="similarity">
    <text evidence="2 6">Belongs to the dTDP-4-dehydrorhamnose reductase family.</text>
</comment>
<dbReference type="Pfam" id="PF04321">
    <property type="entry name" value="RmlD_sub_bind"/>
    <property type="match status" value="1"/>
</dbReference>
<dbReference type="EMBL" id="AKWR02000173">
    <property type="protein sequence ID" value="EMJ35393.1"/>
    <property type="molecule type" value="Genomic_DNA"/>
</dbReference>
<dbReference type="GO" id="GO:0006556">
    <property type="term" value="P:S-adenosylmethionine biosynthetic process"/>
    <property type="evidence" value="ECO:0007669"/>
    <property type="project" value="TreeGrafter"/>
</dbReference>
<comment type="catalytic activity">
    <reaction evidence="5">
        <text>dTDP-beta-L-rhamnose + NADP(+) = dTDP-4-dehydro-beta-L-rhamnose + NADPH + H(+)</text>
        <dbReference type="Rhea" id="RHEA:21796"/>
        <dbReference type="ChEBI" id="CHEBI:15378"/>
        <dbReference type="ChEBI" id="CHEBI:57510"/>
        <dbReference type="ChEBI" id="CHEBI:57783"/>
        <dbReference type="ChEBI" id="CHEBI:58349"/>
        <dbReference type="ChEBI" id="CHEBI:62830"/>
        <dbReference type="EC" id="1.1.1.133"/>
    </reaction>
</comment>
<keyword evidence="6" id="KW-0560">Oxidoreductase</keyword>
<evidence type="ECO:0000256" key="5">
    <source>
        <dbReference type="ARBA" id="ARBA00048200"/>
    </source>
</evidence>
<dbReference type="AlphaFoldDB" id="A0A0F6IBG8"/>
<dbReference type="SUPFAM" id="SSF51735">
    <property type="entry name" value="NAD(P)-binding Rossmann-fold domains"/>
    <property type="match status" value="1"/>
</dbReference>
<sequence length="294" mass="32983">MDSSKKILITGASGLLGHYLSNFFQTSRYQIFALKGKHSVNVSGVKEIEIDLLDFYKVTDLLKKIHPDYIIHCAGLTNVDQCERNVVLAEKIHIDLSFLVAKVAGQINSKIIHISTDHLWDGSEPMVIEDTPVCPLNVYGRTKAEAEKAVISVNSKALILRTNFFGPGLEWRQSLSDWIITSLNRNEKIKAFSDVFFTPISMFHLSNLMLRLITEEAKGIYHVVGSERISKYDFAVSISKILNKPADLIQAISIKDIQLFAPRPLDMSLSTKKVSKFLNEGMPTIQSGVNFLKE</sequence>
<dbReference type="EC" id="1.1.1.133" evidence="3 6"/>
<evidence type="ECO:0000256" key="2">
    <source>
        <dbReference type="ARBA" id="ARBA00010944"/>
    </source>
</evidence>
<dbReference type="PANTHER" id="PTHR10491">
    <property type="entry name" value="DTDP-4-DEHYDRORHAMNOSE REDUCTASE"/>
    <property type="match status" value="1"/>
</dbReference>
<dbReference type="PANTHER" id="PTHR10491:SF4">
    <property type="entry name" value="METHIONINE ADENOSYLTRANSFERASE 2 SUBUNIT BETA"/>
    <property type="match status" value="1"/>
</dbReference>
<dbReference type="InterPro" id="IPR036291">
    <property type="entry name" value="NAD(P)-bd_dom_sf"/>
</dbReference>
<dbReference type="GO" id="GO:0008831">
    <property type="term" value="F:dTDP-4-dehydrorhamnose reductase activity"/>
    <property type="evidence" value="ECO:0007669"/>
    <property type="project" value="UniProtKB-EC"/>
</dbReference>
<dbReference type="Proteomes" id="UP000012164">
    <property type="component" value="Unassembled WGS sequence"/>
</dbReference>